<gene>
    <name evidence="2" type="ORF">DM01DRAFT_1404128</name>
</gene>
<name>A0A1X2GTF6_9FUNG</name>
<sequence length="852" mass="96305">MESPIEVLRIEQNVVSKELNRFRACDQVTRSFYCREWAQYIYKKHFVWSAKTQDDMQDQGQMQTLSTGSYNICMLQHAASNAKRKERSPKLSEQFDMLLDAKSREETKCQNAIDDDNEAHIDSNPCFNESTLTQDIIQACMLWQTLPSSLSGLPSIFEPVQFNPFPDAIPLDDDIKAPAQLLEPLIIERQALCLPSEGFHLLKNLTGDIFISHSQPTCHHIKPDDPSPSDLETQRQILNEDLVNVTSKVLETMDKRLATSWRPLLDFLFYLSQLEERRNQLMGQRCQAYVDEFVTSQGVKSFADMWKLVPTNKIDRAKLINAYLVDLVDQVRGFLQEFVIPRLAKIGKLIQDLWDLVGPTIQHMAERMACHEERDRGSAENCKAVSQSLKGLYSTKEVDEAIDRIKRAMAERVEEYIEQVNQVKDMIDQPFQQGDNALKKKIKRLESGYYSLRQFFRYEVTQKIFPETLFCKFTLVCLGALMQEGEVMEAMIIETEVKSFIESHRDLVKRRQSLVLQYEEGVQFGRRELAGILGKLFLKEGMRIKGETVALKRQNMLLKSIGVSEDTKLDPITPSVTSNKKKKKKKKKGAAPPVSSSSSLPVPLGNGNSSKGEECTVLLDEIQSHSTAIAAPVAEANYCLPAESVSTLSGEVHAAEITSPPHSKKNKIVAAPLPTKSREESNLVPPITQPDTKPVVAVTEVPPSSTALTQSPSLTQRIPSNYGQTPLSPPPLLAEDTMDLLKTVEKLQKEKLFLEHATQSLQQELTTAKAKCDDLMALQYQKQQYIEQLETQLKQYQLPSSRPPITSPTSRLSFYTSPPNHSWVTAGFGNQDLFEGIRLQMQFPSSPHNHPF</sequence>
<reference evidence="2 3" key="1">
    <citation type="submission" date="2016-07" db="EMBL/GenBank/DDBJ databases">
        <title>Pervasive Adenine N6-methylation of Active Genes in Fungi.</title>
        <authorList>
            <consortium name="DOE Joint Genome Institute"/>
            <person name="Mondo S.J."/>
            <person name="Dannebaum R.O."/>
            <person name="Kuo R.C."/>
            <person name="Labutti K."/>
            <person name="Haridas S."/>
            <person name="Kuo A."/>
            <person name="Salamov A."/>
            <person name="Ahrendt S.R."/>
            <person name="Lipzen A."/>
            <person name="Sullivan W."/>
            <person name="Andreopoulos W.B."/>
            <person name="Clum A."/>
            <person name="Lindquist E."/>
            <person name="Daum C."/>
            <person name="Ramamoorthy G.K."/>
            <person name="Gryganskyi A."/>
            <person name="Culley D."/>
            <person name="Magnuson J.K."/>
            <person name="James T.Y."/>
            <person name="O'Malley M.A."/>
            <person name="Stajich J.E."/>
            <person name="Spatafora J.W."/>
            <person name="Visel A."/>
            <person name="Grigoriev I.V."/>
        </authorList>
    </citation>
    <scope>NUCLEOTIDE SEQUENCE [LARGE SCALE GENOMIC DNA]</scope>
    <source>
        <strain evidence="2 3">NRRL 3301</strain>
    </source>
</reference>
<evidence type="ECO:0000256" key="1">
    <source>
        <dbReference type="SAM" id="MobiDB-lite"/>
    </source>
</evidence>
<comment type="caution">
    <text evidence="2">The sequence shown here is derived from an EMBL/GenBank/DDBJ whole genome shotgun (WGS) entry which is preliminary data.</text>
</comment>
<feature type="region of interest" description="Disordered" evidence="1">
    <location>
        <begin position="569"/>
        <end position="611"/>
    </location>
</feature>
<feature type="region of interest" description="Disordered" evidence="1">
    <location>
        <begin position="703"/>
        <end position="730"/>
    </location>
</feature>
<feature type="compositionally biased region" description="Basic residues" evidence="1">
    <location>
        <begin position="579"/>
        <end position="589"/>
    </location>
</feature>
<feature type="compositionally biased region" description="Low complexity" evidence="1">
    <location>
        <begin position="590"/>
        <end position="606"/>
    </location>
</feature>
<proteinExistence type="predicted"/>
<dbReference type="EMBL" id="MCGT01000003">
    <property type="protein sequence ID" value="ORX61297.1"/>
    <property type="molecule type" value="Genomic_DNA"/>
</dbReference>
<feature type="compositionally biased region" description="Polar residues" evidence="1">
    <location>
        <begin position="703"/>
        <end position="726"/>
    </location>
</feature>
<dbReference type="AlphaFoldDB" id="A0A1X2GTF6"/>
<protein>
    <submittedName>
        <fullName evidence="2">Uncharacterized protein</fullName>
    </submittedName>
</protein>
<organism evidence="2 3">
    <name type="scientific">Hesseltinella vesiculosa</name>
    <dbReference type="NCBI Taxonomy" id="101127"/>
    <lineage>
        <taxon>Eukaryota</taxon>
        <taxon>Fungi</taxon>
        <taxon>Fungi incertae sedis</taxon>
        <taxon>Mucoromycota</taxon>
        <taxon>Mucoromycotina</taxon>
        <taxon>Mucoromycetes</taxon>
        <taxon>Mucorales</taxon>
        <taxon>Cunninghamellaceae</taxon>
        <taxon>Hesseltinella</taxon>
    </lineage>
</organism>
<dbReference type="OrthoDB" id="2148641at2759"/>
<dbReference type="Proteomes" id="UP000242146">
    <property type="component" value="Unassembled WGS sequence"/>
</dbReference>
<keyword evidence="3" id="KW-1185">Reference proteome</keyword>
<evidence type="ECO:0000313" key="3">
    <source>
        <dbReference type="Proteomes" id="UP000242146"/>
    </source>
</evidence>
<accession>A0A1X2GTF6</accession>
<evidence type="ECO:0000313" key="2">
    <source>
        <dbReference type="EMBL" id="ORX61297.1"/>
    </source>
</evidence>